<dbReference type="EMBL" id="CZPT02001827">
    <property type="protein sequence ID" value="SCU72247.1"/>
    <property type="molecule type" value="Genomic_DNA"/>
</dbReference>
<feature type="region of interest" description="Disordered" evidence="1">
    <location>
        <begin position="933"/>
        <end position="952"/>
    </location>
</feature>
<evidence type="ECO:0000313" key="3">
    <source>
        <dbReference type="EMBL" id="SCU72247.1"/>
    </source>
</evidence>
<proteinExistence type="predicted"/>
<feature type="transmembrane region" description="Helical" evidence="2">
    <location>
        <begin position="322"/>
        <end position="346"/>
    </location>
</feature>
<dbReference type="RefSeq" id="XP_067082766.1">
    <property type="nucleotide sequence ID" value="XM_067226665.1"/>
</dbReference>
<organism evidence="3 4">
    <name type="scientific">Trypanosoma equiperdum</name>
    <dbReference type="NCBI Taxonomy" id="5694"/>
    <lineage>
        <taxon>Eukaryota</taxon>
        <taxon>Discoba</taxon>
        <taxon>Euglenozoa</taxon>
        <taxon>Kinetoplastea</taxon>
        <taxon>Metakinetoplastina</taxon>
        <taxon>Trypanosomatida</taxon>
        <taxon>Trypanosomatidae</taxon>
        <taxon>Trypanosoma</taxon>
    </lineage>
</organism>
<feature type="compositionally biased region" description="Basic residues" evidence="1">
    <location>
        <begin position="943"/>
        <end position="952"/>
    </location>
</feature>
<dbReference type="AlphaFoldDB" id="A0A1G4IID7"/>
<gene>
    <name evidence="3" type="ORF">TEOVI_000382300</name>
</gene>
<dbReference type="GeneID" id="92377763"/>
<keyword evidence="2" id="KW-1133">Transmembrane helix</keyword>
<accession>A0A1G4IID7</accession>
<reference evidence="3" key="1">
    <citation type="submission" date="2016-09" db="EMBL/GenBank/DDBJ databases">
        <authorList>
            <person name="Hebert L."/>
            <person name="Moumen B."/>
        </authorList>
    </citation>
    <scope>NUCLEOTIDE SEQUENCE [LARGE SCALE GENOMIC DNA]</scope>
    <source>
        <strain evidence="3">OVI</strain>
    </source>
</reference>
<keyword evidence="4" id="KW-1185">Reference proteome</keyword>
<protein>
    <recommendedName>
        <fullName evidence="5">Transmembrane protein</fullName>
    </recommendedName>
</protein>
<sequence length="952" mass="105061">MQSCMMHMELRIAGIDSLSLFDAESFVRMHQLSQNSPQVLYANNSLVRLPRGGVNASDHFKPQVKVQFVFENLVRIESSTVEAVSDRRQHEEQIKSKWDASEIRTKRFHCNYSQAIIASLPRIVVERYVKIRVLQLAPLLSKEETIAVGATFPHYFNNDEPSLCVGVAKISLRDLIATSSGVSVTLQPKRSMIAAVESLNLNAVATNAMFGKDAGGSGVLTFQVVSVVFNPKTLSSMLCCPDYNDNATPTSVLANGRRMDNASDGAVLSTIGPELVTDDLMALHQQMNSGAVRFVLVPYMVLADAVLRFHDAFSWRNPLKTLLLLCIICVVISVEVVDMGLVFAIVSEALTMVRTMVFFYRVPPRTNMGPNAVQFLAERKGTFQAVLYGSHNHVINSLIRARLFFTQGLQPDCYFELVYLFYRLKKLKRGVSIFIAALVSGSILFSFETFVLFGMLFAFLVYPLLLRFSHSRLRKTWRRQLTSGTLWKTISLSRSMPVARVVQVIGPHERCVPTQNFVASTSRFSTRRDVDELKISKDHSTLLGIERPAVLAKDDEEKVLDPQGDVQGPRPPVNYNPAENSFSCTGGRNAGVFGCNSLQPLACRQKLAPRKSEMIKHEPQQPLHLTFVAIVIGSDVAPACHSRTTSINGTTTNSTLVQRLWRVFQRAGALGRPPPSHLLNSQYQSYFNSVLTFLQFVGRQCTLDAYMSVDASTTLAELAGGTVKLDQVAPLCNLLEVGKDDGITSTLLAHSGQQIVLSKLQLPNSAESSARALALLAAYLLQGSRLSVYSEPGGKVCSVIIPLKMDDNDIETATEPHPCPAPLQKALVGFWKGLAGGDCSIDISPDVVLTVITTYKDTWNGDNAATNPAHEYNHISGQNDDNSTNREVSKRLMQTLNPTQMNKRYSMASAELPPLDTEDKALFFRHAGGPVRPDDSAGISPRNYHRATRTWA</sequence>
<comment type="caution">
    <text evidence="3">The sequence shown here is derived from an EMBL/GenBank/DDBJ whole genome shotgun (WGS) entry which is preliminary data.</text>
</comment>
<keyword evidence="2" id="KW-0812">Transmembrane</keyword>
<evidence type="ECO:0000313" key="4">
    <source>
        <dbReference type="Proteomes" id="UP000195570"/>
    </source>
</evidence>
<evidence type="ECO:0008006" key="5">
    <source>
        <dbReference type="Google" id="ProtNLM"/>
    </source>
</evidence>
<keyword evidence="2" id="KW-0472">Membrane</keyword>
<feature type="transmembrane region" description="Helical" evidence="2">
    <location>
        <begin position="427"/>
        <end position="445"/>
    </location>
</feature>
<evidence type="ECO:0000256" key="1">
    <source>
        <dbReference type="SAM" id="MobiDB-lite"/>
    </source>
</evidence>
<evidence type="ECO:0000256" key="2">
    <source>
        <dbReference type="SAM" id="Phobius"/>
    </source>
</evidence>
<feature type="transmembrane region" description="Helical" evidence="2">
    <location>
        <begin position="291"/>
        <end position="310"/>
    </location>
</feature>
<dbReference type="VEuPathDB" id="TriTrypDB:TEOVI_000382300"/>
<dbReference type="Proteomes" id="UP000195570">
    <property type="component" value="Unassembled WGS sequence"/>
</dbReference>
<name>A0A1G4IID7_TRYEQ</name>